<sequence length="296" mass="33205">MHIDLFLFRAKSTQSCFLSSALDSRLNAAYAQLSFSGTDEKKIIEVLSSRTAEQRQQIKQKYNALYGKVLKGDLSGNFEKAVLALLDLPCEYEARELRKAMKGAGTDESLLIEILCTRMNPLRFDFFSSTVFDQDLESDVKSDTSGSLRKVLVTVLEVRLGTCYYAGEGRWGTEELAFNVVLAKRSYSQLRATFQAYEKVCGKDIEESIKSETSGDLEKAYLTLGKKVLRTPGFLVETGHIAQSTSTHLKKFLVSPQTDLPEIKGKFQQMYKKSLTEAVRSDTSGDFRKLLLAILH</sequence>
<keyword evidence="5" id="KW-0111">Calcium/phospholipid-binding</keyword>
<reference evidence="6" key="2">
    <citation type="submission" date="2025-08" db="UniProtKB">
        <authorList>
            <consortium name="Ensembl"/>
        </authorList>
    </citation>
    <scope>IDENTIFICATION</scope>
</reference>
<evidence type="ECO:0000256" key="4">
    <source>
        <dbReference type="ARBA" id="ARBA00023216"/>
    </source>
</evidence>
<keyword evidence="2" id="KW-0677">Repeat</keyword>
<reference evidence="6 7" key="1">
    <citation type="submission" date="2017-10" db="EMBL/GenBank/DDBJ databases">
        <title>A new Pekin duck reference genome.</title>
        <authorList>
            <person name="Hou Z.-C."/>
            <person name="Zhou Z.-K."/>
            <person name="Zhu F."/>
            <person name="Hou S.-S."/>
        </authorList>
    </citation>
    <scope>NUCLEOTIDE SEQUENCE [LARGE SCALE GENOMIC DNA]</scope>
</reference>
<dbReference type="GeneTree" id="ENSGT00940000159797"/>
<gene>
    <name evidence="6" type="primary">ANXA13</name>
</gene>
<evidence type="ECO:0000256" key="3">
    <source>
        <dbReference type="ARBA" id="ARBA00022837"/>
    </source>
</evidence>
<evidence type="ECO:0000256" key="2">
    <source>
        <dbReference type="ARBA" id="ARBA00022737"/>
    </source>
</evidence>
<dbReference type="SUPFAM" id="SSF47874">
    <property type="entry name" value="Annexin"/>
    <property type="match status" value="1"/>
</dbReference>
<evidence type="ECO:0000256" key="5">
    <source>
        <dbReference type="ARBA" id="ARBA00023302"/>
    </source>
</evidence>
<dbReference type="Gene3D" id="1.10.220.10">
    <property type="entry name" value="Annexin"/>
    <property type="match status" value="4"/>
</dbReference>
<dbReference type="PRINTS" id="PR00196">
    <property type="entry name" value="ANNEXIN"/>
</dbReference>
<dbReference type="GO" id="GO:0005737">
    <property type="term" value="C:cytoplasm"/>
    <property type="evidence" value="ECO:0007669"/>
    <property type="project" value="TreeGrafter"/>
</dbReference>
<dbReference type="Proteomes" id="UP000016666">
    <property type="component" value="Chromosome 2"/>
</dbReference>
<dbReference type="GO" id="GO:0005544">
    <property type="term" value="F:calcium-dependent phospholipid binding"/>
    <property type="evidence" value="ECO:0007669"/>
    <property type="project" value="UniProtKB-KW"/>
</dbReference>
<comment type="similarity">
    <text evidence="1">Belongs to the annexin family.</text>
</comment>
<evidence type="ECO:0000256" key="1">
    <source>
        <dbReference type="ARBA" id="ARBA00007831"/>
    </source>
</evidence>
<accession>A0A493TWV0</accession>
<evidence type="ECO:0000313" key="7">
    <source>
        <dbReference type="Proteomes" id="UP000016666"/>
    </source>
</evidence>
<dbReference type="FunFam" id="1.10.220.10:FF:000002">
    <property type="entry name" value="Annexin"/>
    <property type="match status" value="1"/>
</dbReference>
<dbReference type="GO" id="GO:0005634">
    <property type="term" value="C:nucleus"/>
    <property type="evidence" value="ECO:0007669"/>
    <property type="project" value="TreeGrafter"/>
</dbReference>
<dbReference type="InterPro" id="IPR018502">
    <property type="entry name" value="Annexin_repeat"/>
</dbReference>
<evidence type="ECO:0000313" key="6">
    <source>
        <dbReference type="Ensembl" id="ENSAPLP00000030269.1"/>
    </source>
</evidence>
<dbReference type="PANTHER" id="PTHR10502:SF175">
    <property type="entry name" value="ANNEXIN A13"/>
    <property type="match status" value="1"/>
</dbReference>
<dbReference type="SMART" id="SM00335">
    <property type="entry name" value="ANX"/>
    <property type="match status" value="4"/>
</dbReference>
<dbReference type="GO" id="GO:0001786">
    <property type="term" value="F:phosphatidylserine binding"/>
    <property type="evidence" value="ECO:0007669"/>
    <property type="project" value="TreeGrafter"/>
</dbReference>
<reference evidence="6" key="3">
    <citation type="submission" date="2025-09" db="UniProtKB">
        <authorList>
            <consortium name="Ensembl"/>
        </authorList>
    </citation>
    <scope>IDENTIFICATION</scope>
</reference>
<dbReference type="InterPro" id="IPR037104">
    <property type="entry name" value="Annexin_sf"/>
</dbReference>
<dbReference type="Ensembl" id="ENSAPLT00000047663.1">
    <property type="protein sequence ID" value="ENSAPLP00000030269.1"/>
    <property type="gene ID" value="ENSAPLG00000005494.2"/>
</dbReference>
<name>A0A493TWV0_ANAPP</name>
<dbReference type="AlphaFoldDB" id="A0A493TWV0"/>
<dbReference type="PROSITE" id="PS51897">
    <property type="entry name" value="ANNEXIN_2"/>
    <property type="match status" value="2"/>
</dbReference>
<keyword evidence="4" id="KW-0041">Annexin</keyword>
<dbReference type="GO" id="GO:0005509">
    <property type="term" value="F:calcium ion binding"/>
    <property type="evidence" value="ECO:0007669"/>
    <property type="project" value="InterPro"/>
</dbReference>
<dbReference type="PANTHER" id="PTHR10502">
    <property type="entry name" value="ANNEXIN"/>
    <property type="match status" value="1"/>
</dbReference>
<organism evidence="6 7">
    <name type="scientific">Anas platyrhynchos platyrhynchos</name>
    <name type="common">Northern mallard</name>
    <dbReference type="NCBI Taxonomy" id="8840"/>
    <lineage>
        <taxon>Eukaryota</taxon>
        <taxon>Metazoa</taxon>
        <taxon>Chordata</taxon>
        <taxon>Craniata</taxon>
        <taxon>Vertebrata</taxon>
        <taxon>Euteleostomi</taxon>
        <taxon>Archelosauria</taxon>
        <taxon>Archosauria</taxon>
        <taxon>Dinosauria</taxon>
        <taxon>Saurischia</taxon>
        <taxon>Theropoda</taxon>
        <taxon>Coelurosauria</taxon>
        <taxon>Aves</taxon>
        <taxon>Neognathae</taxon>
        <taxon>Galloanserae</taxon>
        <taxon>Anseriformes</taxon>
        <taxon>Anatidae</taxon>
        <taxon>Anatinae</taxon>
        <taxon>Anas</taxon>
    </lineage>
</organism>
<keyword evidence="3" id="KW-0106">Calcium</keyword>
<protein>
    <submittedName>
        <fullName evidence="6">Annexin A13</fullName>
    </submittedName>
</protein>
<dbReference type="GO" id="GO:0012506">
    <property type="term" value="C:vesicle membrane"/>
    <property type="evidence" value="ECO:0007669"/>
    <property type="project" value="TreeGrafter"/>
</dbReference>
<dbReference type="InterPro" id="IPR001464">
    <property type="entry name" value="Annexin"/>
</dbReference>
<dbReference type="Pfam" id="PF00191">
    <property type="entry name" value="Annexin"/>
    <property type="match status" value="4"/>
</dbReference>
<dbReference type="GO" id="GO:0005886">
    <property type="term" value="C:plasma membrane"/>
    <property type="evidence" value="ECO:0007669"/>
    <property type="project" value="TreeGrafter"/>
</dbReference>
<keyword evidence="7" id="KW-1185">Reference proteome</keyword>
<proteinExistence type="inferred from homology"/>